<dbReference type="RefSeq" id="WP_084335213.1">
    <property type="nucleotide sequence ID" value="NZ_FNFD01000005.1"/>
</dbReference>
<sequence>MTAKLLKLRPLPQAQAEIRRRIGQGLVLDFQLADCQGTLTLYQANEKAAGNGVTFATDLGPLRLHQASPLLSLLATCPALLDDNDTLEPDEGHWYWPFYNQCLSPRLHQLFGQIVPRRLELDDGLPCVFEAQLDGQTVRSDALLPLDTARRLLAQPGWRPLTNTTGPGWRLSPPLLLGRTALTMGQLRSLRAGDIVLPQQTYFQPDGTGHLVLGRLRLHGQLDNHPNPHFVITDLEEIPMNAYASEFTPDLTVPGLSPEMGLEDDHDSGATFDDLPLSLTLNCGRLSLTLGELRTLGAGSVLTLTQGTPGLAMLCHDDRPLAHGELVDVDGHIGLQITRLELGR</sequence>
<reference evidence="3 4" key="1">
    <citation type="submission" date="2016-10" db="EMBL/GenBank/DDBJ databases">
        <authorList>
            <person name="de Groot N.N."/>
        </authorList>
    </citation>
    <scope>NUCLEOTIDE SEQUENCE [LARGE SCALE GENOMIC DNA]</scope>
    <source>
        <strain evidence="3 4">JCM 21544</strain>
    </source>
</reference>
<dbReference type="GO" id="GO:0050918">
    <property type="term" value="P:positive chemotaxis"/>
    <property type="evidence" value="ECO:0007669"/>
    <property type="project" value="TreeGrafter"/>
</dbReference>
<dbReference type="PANTHER" id="PTHR30034:SF6">
    <property type="entry name" value="YOP PROTEINS TRANSLOCATION PROTEIN Q"/>
    <property type="match status" value="1"/>
</dbReference>
<dbReference type="GO" id="GO:0003774">
    <property type="term" value="F:cytoskeletal motor activity"/>
    <property type="evidence" value="ECO:0007669"/>
    <property type="project" value="InterPro"/>
</dbReference>
<dbReference type="InterPro" id="IPR001172">
    <property type="entry name" value="FliN_T3SS_HrcQb"/>
</dbReference>
<dbReference type="InterPro" id="IPR036429">
    <property type="entry name" value="SpoA-like_sf"/>
</dbReference>
<dbReference type="GO" id="GO:0030254">
    <property type="term" value="P:protein secretion by the type III secretion system"/>
    <property type="evidence" value="ECO:0007669"/>
    <property type="project" value="InterPro"/>
</dbReference>
<organism evidence="3 4">
    <name type="scientific">Pseudomonas indica</name>
    <dbReference type="NCBI Taxonomy" id="137658"/>
    <lineage>
        <taxon>Bacteria</taxon>
        <taxon>Pseudomonadati</taxon>
        <taxon>Pseudomonadota</taxon>
        <taxon>Gammaproteobacteria</taxon>
        <taxon>Pseudomonadales</taxon>
        <taxon>Pseudomonadaceae</taxon>
        <taxon>Pseudomonas</taxon>
    </lineage>
</organism>
<dbReference type="PANTHER" id="PTHR30034">
    <property type="entry name" value="FLAGELLAR MOTOR SWITCH PROTEIN FLIM"/>
    <property type="match status" value="1"/>
</dbReference>
<dbReference type="GO" id="GO:0009425">
    <property type="term" value="C:bacterial-type flagellum basal body"/>
    <property type="evidence" value="ECO:0007669"/>
    <property type="project" value="InterPro"/>
</dbReference>
<proteinExistence type="inferred from homology"/>
<dbReference type="PRINTS" id="PR00956">
    <property type="entry name" value="FLGMOTORFLIN"/>
</dbReference>
<feature type="domain" description="Flagellar motor switch protein FliN-like C-terminal" evidence="2">
    <location>
        <begin position="273"/>
        <end position="340"/>
    </location>
</feature>
<evidence type="ECO:0000313" key="4">
    <source>
        <dbReference type="Proteomes" id="UP000198706"/>
    </source>
</evidence>
<evidence type="ECO:0000259" key="2">
    <source>
        <dbReference type="Pfam" id="PF01052"/>
    </source>
</evidence>
<dbReference type="SUPFAM" id="SSF101801">
    <property type="entry name" value="Surface presentation of antigens (SPOA)"/>
    <property type="match status" value="1"/>
</dbReference>
<dbReference type="GO" id="GO:0071978">
    <property type="term" value="P:bacterial-type flagellum-dependent swarming motility"/>
    <property type="evidence" value="ECO:0007669"/>
    <property type="project" value="TreeGrafter"/>
</dbReference>
<dbReference type="InterPro" id="IPR013385">
    <property type="entry name" value="T3SS_SpaO/YscQ/SpaO"/>
</dbReference>
<gene>
    <name evidence="3" type="ORF">SAMN05216186_105172</name>
</gene>
<dbReference type="Proteomes" id="UP000198706">
    <property type="component" value="Unassembled WGS sequence"/>
</dbReference>
<evidence type="ECO:0000256" key="1">
    <source>
        <dbReference type="ARBA" id="ARBA00009226"/>
    </source>
</evidence>
<keyword evidence="4" id="KW-1185">Reference proteome</keyword>
<dbReference type="AlphaFoldDB" id="A0A1G9AD22"/>
<dbReference type="InterPro" id="IPR001543">
    <property type="entry name" value="FliN-like_C"/>
</dbReference>
<dbReference type="Pfam" id="PF01052">
    <property type="entry name" value="FliMN_C"/>
    <property type="match status" value="1"/>
</dbReference>
<protein>
    <submittedName>
        <fullName evidence="3">Type III secretion protein Q</fullName>
    </submittedName>
</protein>
<dbReference type="STRING" id="137658.SAMN05216186_105172"/>
<comment type="similarity">
    <text evidence="1">Belongs to the FliN/MopA/SpaO family.</text>
</comment>
<dbReference type="Gene3D" id="2.30.330.10">
    <property type="entry name" value="SpoA-like"/>
    <property type="match status" value="1"/>
</dbReference>
<dbReference type="EMBL" id="FNFD01000005">
    <property type="protein sequence ID" value="SDK25168.1"/>
    <property type="molecule type" value="Genomic_DNA"/>
</dbReference>
<evidence type="ECO:0000313" key="3">
    <source>
        <dbReference type="EMBL" id="SDK25168.1"/>
    </source>
</evidence>
<name>A0A1G9AD22_9PSED</name>
<accession>A0A1G9AD22</accession>
<dbReference type="NCBIfam" id="TIGR02551">
    <property type="entry name" value="SpaO_YscQ"/>
    <property type="match status" value="1"/>
</dbReference>